<dbReference type="PANTHER" id="PTHR10342">
    <property type="entry name" value="ARYLSULFATASE"/>
    <property type="match status" value="1"/>
</dbReference>
<dbReference type="EMBL" id="JBBHLL010000168">
    <property type="protein sequence ID" value="KAK7811659.1"/>
    <property type="molecule type" value="Genomic_DNA"/>
</dbReference>
<evidence type="ECO:0000313" key="8">
    <source>
        <dbReference type="EMBL" id="KAK7811659.1"/>
    </source>
</evidence>
<keyword evidence="9" id="KW-1185">Reference proteome</keyword>
<evidence type="ECO:0000256" key="2">
    <source>
        <dbReference type="ARBA" id="ARBA00008779"/>
    </source>
</evidence>
<comment type="cofactor">
    <cofactor evidence="1">
        <name>Ca(2+)</name>
        <dbReference type="ChEBI" id="CHEBI:29108"/>
    </cofactor>
</comment>
<evidence type="ECO:0000256" key="3">
    <source>
        <dbReference type="ARBA" id="ARBA00022723"/>
    </source>
</evidence>
<evidence type="ECO:0000256" key="1">
    <source>
        <dbReference type="ARBA" id="ARBA00001913"/>
    </source>
</evidence>
<feature type="domain" description="Sulfatase N-terminal" evidence="7">
    <location>
        <begin position="62"/>
        <end position="114"/>
    </location>
</feature>
<dbReference type="InterPro" id="IPR024607">
    <property type="entry name" value="Sulfatase_CS"/>
</dbReference>
<dbReference type="InterPro" id="IPR017850">
    <property type="entry name" value="Alkaline_phosphatase_core_sf"/>
</dbReference>
<dbReference type="PROSITE" id="PS00149">
    <property type="entry name" value="SULFATASE_2"/>
    <property type="match status" value="1"/>
</dbReference>
<dbReference type="GO" id="GO:0046872">
    <property type="term" value="F:metal ion binding"/>
    <property type="evidence" value="ECO:0007669"/>
    <property type="project" value="UniProtKB-KW"/>
</dbReference>
<organism evidence="8 9">
    <name type="scientific">Myodes glareolus</name>
    <name type="common">Bank vole</name>
    <name type="synonym">Clethrionomys glareolus</name>
    <dbReference type="NCBI Taxonomy" id="447135"/>
    <lineage>
        <taxon>Eukaryota</taxon>
        <taxon>Metazoa</taxon>
        <taxon>Chordata</taxon>
        <taxon>Craniata</taxon>
        <taxon>Vertebrata</taxon>
        <taxon>Euteleostomi</taxon>
        <taxon>Mammalia</taxon>
        <taxon>Eutheria</taxon>
        <taxon>Euarchontoglires</taxon>
        <taxon>Glires</taxon>
        <taxon>Rodentia</taxon>
        <taxon>Myomorpha</taxon>
        <taxon>Muroidea</taxon>
        <taxon>Cricetidae</taxon>
        <taxon>Arvicolinae</taxon>
        <taxon>Myodes</taxon>
    </lineage>
</organism>
<dbReference type="Proteomes" id="UP001488838">
    <property type="component" value="Unassembled WGS sequence"/>
</dbReference>
<dbReference type="PANTHER" id="PTHR10342:SF274">
    <property type="entry name" value="ARYLSULFATASE B"/>
    <property type="match status" value="1"/>
</dbReference>
<keyword evidence="5" id="KW-0106">Calcium</keyword>
<sequence>MAHGVGSFARAWVLDGNGESEPSRRRCLWSSLLCRALCRNLLVFAVFEIHMGLQHYLIKTCQPSCVPLDEKLLPQLLKEAGYATHMVGKWHLGMRQKECLPTRRGFDTYFGNIHRTAIGKLPFLLASVSVVGEGSLQKVRVTATQLSEQQRDSKLCVVSLARPLSSDPELEQRELVLGKNHPLTKSRRDGTDALNDPSYLLGSENYYTHEVCALIEPLNVTRCALDFRDGEEPAKEYTNIYSTNIFSKRATTLIANHPPEKIRWISVGDIHAAYRNPQETILMGGDPELQAEEG</sequence>
<dbReference type="Pfam" id="PF00884">
    <property type="entry name" value="Sulfatase"/>
    <property type="match status" value="1"/>
</dbReference>
<proteinExistence type="inferred from homology"/>
<protein>
    <recommendedName>
        <fullName evidence="7">Sulfatase N-terminal domain-containing protein</fullName>
    </recommendedName>
</protein>
<reference evidence="8 9" key="1">
    <citation type="journal article" date="2023" name="bioRxiv">
        <title>Conserved and derived expression patterns and positive selection on dental genes reveal complex evolutionary context of ever-growing rodent molars.</title>
        <authorList>
            <person name="Calamari Z.T."/>
            <person name="Song A."/>
            <person name="Cohen E."/>
            <person name="Akter M."/>
            <person name="Roy R.D."/>
            <person name="Hallikas O."/>
            <person name="Christensen M.M."/>
            <person name="Li P."/>
            <person name="Marangoni P."/>
            <person name="Jernvall J."/>
            <person name="Klein O.D."/>
        </authorList>
    </citation>
    <scope>NUCLEOTIDE SEQUENCE [LARGE SCALE GENOMIC DNA]</scope>
    <source>
        <strain evidence="8">V071</strain>
    </source>
</reference>
<dbReference type="InterPro" id="IPR047115">
    <property type="entry name" value="ARSB"/>
</dbReference>
<name>A0AAW0IBM1_MYOGA</name>
<dbReference type="AlphaFoldDB" id="A0AAW0IBM1"/>
<comment type="caution">
    <text evidence="8">The sequence shown here is derived from an EMBL/GenBank/DDBJ whole genome shotgun (WGS) entry which is preliminary data.</text>
</comment>
<gene>
    <name evidence="8" type="ORF">U0070_022302</name>
</gene>
<evidence type="ECO:0000256" key="5">
    <source>
        <dbReference type="ARBA" id="ARBA00022837"/>
    </source>
</evidence>
<evidence type="ECO:0000313" key="9">
    <source>
        <dbReference type="Proteomes" id="UP001488838"/>
    </source>
</evidence>
<evidence type="ECO:0000256" key="4">
    <source>
        <dbReference type="ARBA" id="ARBA00022801"/>
    </source>
</evidence>
<keyword evidence="6" id="KW-0325">Glycoprotein</keyword>
<dbReference type="SUPFAM" id="SSF53649">
    <property type="entry name" value="Alkaline phosphatase-like"/>
    <property type="match status" value="1"/>
</dbReference>
<dbReference type="Gene3D" id="3.40.720.10">
    <property type="entry name" value="Alkaline Phosphatase, subunit A"/>
    <property type="match status" value="2"/>
</dbReference>
<dbReference type="InterPro" id="IPR000917">
    <property type="entry name" value="Sulfatase_N"/>
</dbReference>
<evidence type="ECO:0000256" key="6">
    <source>
        <dbReference type="ARBA" id="ARBA00023180"/>
    </source>
</evidence>
<comment type="similarity">
    <text evidence="2">Belongs to the sulfatase family.</text>
</comment>
<keyword evidence="4" id="KW-0378">Hydrolase</keyword>
<accession>A0AAW0IBM1</accession>
<dbReference type="GO" id="GO:0008484">
    <property type="term" value="F:sulfuric ester hydrolase activity"/>
    <property type="evidence" value="ECO:0007669"/>
    <property type="project" value="InterPro"/>
</dbReference>
<keyword evidence="3" id="KW-0479">Metal-binding</keyword>
<evidence type="ECO:0000259" key="7">
    <source>
        <dbReference type="Pfam" id="PF00884"/>
    </source>
</evidence>